<dbReference type="InterPro" id="IPR015943">
    <property type="entry name" value="WD40/YVTN_repeat-like_dom_sf"/>
</dbReference>
<name>A0A0C2Y2S5_HEBCY</name>
<gene>
    <name evidence="2" type="ORF">M413DRAFT_449787</name>
</gene>
<dbReference type="InterPro" id="IPR051150">
    <property type="entry name" value="SWT21/TCAB1_mRNA_Telomere"/>
</dbReference>
<protein>
    <recommendedName>
        <fullName evidence="4">DUF2415 domain-containing protein</fullName>
    </recommendedName>
</protein>
<organism evidence="2 3">
    <name type="scientific">Hebeloma cylindrosporum</name>
    <dbReference type="NCBI Taxonomy" id="76867"/>
    <lineage>
        <taxon>Eukaryota</taxon>
        <taxon>Fungi</taxon>
        <taxon>Dikarya</taxon>
        <taxon>Basidiomycota</taxon>
        <taxon>Agaricomycotina</taxon>
        <taxon>Agaricomycetes</taxon>
        <taxon>Agaricomycetidae</taxon>
        <taxon>Agaricales</taxon>
        <taxon>Agaricineae</taxon>
        <taxon>Hymenogastraceae</taxon>
        <taxon>Hebeloma</taxon>
    </lineage>
</organism>
<accession>A0A0C2Y2S5</accession>
<dbReference type="Gene3D" id="2.130.10.10">
    <property type="entry name" value="YVTN repeat-like/Quinoprotein amine dehydrogenase"/>
    <property type="match status" value="2"/>
</dbReference>
<dbReference type="STRING" id="686832.A0A0C2Y2S5"/>
<dbReference type="Pfam" id="PF00400">
    <property type="entry name" value="WD40"/>
    <property type="match status" value="1"/>
</dbReference>
<dbReference type="Proteomes" id="UP000053424">
    <property type="component" value="Unassembled WGS sequence"/>
</dbReference>
<reference evidence="2 3" key="1">
    <citation type="submission" date="2014-04" db="EMBL/GenBank/DDBJ databases">
        <authorList>
            <consortium name="DOE Joint Genome Institute"/>
            <person name="Kuo A."/>
            <person name="Gay G."/>
            <person name="Dore J."/>
            <person name="Kohler A."/>
            <person name="Nagy L.G."/>
            <person name="Floudas D."/>
            <person name="Copeland A."/>
            <person name="Barry K.W."/>
            <person name="Cichocki N."/>
            <person name="Veneault-Fourrey C."/>
            <person name="LaButti K."/>
            <person name="Lindquist E.A."/>
            <person name="Lipzen A."/>
            <person name="Lundell T."/>
            <person name="Morin E."/>
            <person name="Murat C."/>
            <person name="Sun H."/>
            <person name="Tunlid A."/>
            <person name="Henrissat B."/>
            <person name="Grigoriev I.V."/>
            <person name="Hibbett D.S."/>
            <person name="Martin F."/>
            <person name="Nordberg H.P."/>
            <person name="Cantor M.N."/>
            <person name="Hua S.X."/>
        </authorList>
    </citation>
    <scope>NUCLEOTIDE SEQUENCE [LARGE SCALE GENOMIC DNA]</scope>
    <source>
        <strain evidence="3">h7</strain>
    </source>
</reference>
<proteinExistence type="predicted"/>
<evidence type="ECO:0000313" key="3">
    <source>
        <dbReference type="Proteomes" id="UP000053424"/>
    </source>
</evidence>
<dbReference type="HOGENOM" id="CLU_022731_3_1_1"/>
<dbReference type="AlphaFoldDB" id="A0A0C2Y2S5"/>
<feature type="compositionally biased region" description="Acidic residues" evidence="1">
    <location>
        <begin position="381"/>
        <end position="392"/>
    </location>
</feature>
<evidence type="ECO:0008006" key="4">
    <source>
        <dbReference type="Google" id="ProtNLM"/>
    </source>
</evidence>
<dbReference type="InterPro" id="IPR001680">
    <property type="entry name" value="WD40_rpt"/>
</dbReference>
<dbReference type="SUPFAM" id="SSF69322">
    <property type="entry name" value="Tricorn protease domain 2"/>
    <property type="match status" value="1"/>
</dbReference>
<evidence type="ECO:0000313" key="2">
    <source>
        <dbReference type="EMBL" id="KIM35402.1"/>
    </source>
</evidence>
<dbReference type="PANTHER" id="PTHR13211">
    <property type="entry name" value="TELOMERASE CAJAL BODY PROTEIN 1"/>
    <property type="match status" value="1"/>
</dbReference>
<reference evidence="3" key="2">
    <citation type="submission" date="2015-01" db="EMBL/GenBank/DDBJ databases">
        <title>Evolutionary Origins and Diversification of the Mycorrhizal Mutualists.</title>
        <authorList>
            <consortium name="DOE Joint Genome Institute"/>
            <consortium name="Mycorrhizal Genomics Consortium"/>
            <person name="Kohler A."/>
            <person name="Kuo A."/>
            <person name="Nagy L.G."/>
            <person name="Floudas D."/>
            <person name="Copeland A."/>
            <person name="Barry K.W."/>
            <person name="Cichocki N."/>
            <person name="Veneault-Fourrey C."/>
            <person name="LaButti K."/>
            <person name="Lindquist E.A."/>
            <person name="Lipzen A."/>
            <person name="Lundell T."/>
            <person name="Morin E."/>
            <person name="Murat C."/>
            <person name="Riley R."/>
            <person name="Ohm R."/>
            <person name="Sun H."/>
            <person name="Tunlid A."/>
            <person name="Henrissat B."/>
            <person name="Grigoriev I.V."/>
            <person name="Hibbett D.S."/>
            <person name="Martin F."/>
        </authorList>
    </citation>
    <scope>NUCLEOTIDE SEQUENCE [LARGE SCALE GENOMIC DNA]</scope>
    <source>
        <strain evidence="3">h7</strain>
    </source>
</reference>
<dbReference type="EMBL" id="KN831821">
    <property type="protein sequence ID" value="KIM35402.1"/>
    <property type="molecule type" value="Genomic_DNA"/>
</dbReference>
<dbReference type="OrthoDB" id="239865at2759"/>
<feature type="region of interest" description="Disordered" evidence="1">
    <location>
        <begin position="381"/>
        <end position="418"/>
    </location>
</feature>
<keyword evidence="3" id="KW-1185">Reference proteome</keyword>
<sequence length="439" mass="49076">MEEKNVWQPPQYDLSTPPSIERTLHITPDPHFVGNFPRVAKWSPDGSNVLVQCENRDFEIFELSDEKTLDSPTREFSQPGPILDYIWYPTATPHDPASFCFVASVRECPVKLLDASDGRLRASYKIVDHRERQIAPHSLAFNLTAQKLYCGFEDAIEIFDLSRPGEGTRLHTTPSKKSKDGLKGIISSLAFSPSYSPDECFYAAGSFSPIDCNIAMFSDATEEPLMYVGGGPRAGVTQLQFNPMKPHLLYSAYRGCGTGLVYSWDIRSDVGTPLEIFQVSSVSQAKSDVRTNQKIRFDIDMAGRFLSVGDQVGNVSIFDLQTRDEVGDELHTFPSDSRFIPPVFEFKAHDDAVGSVAFHPFESSLLSASGSRHFVDDEELDASDDDLSDTDADSLPHPDGNSHSRPEESDARRERRHPVTLDSTLKLWRFGDALNKRHF</sequence>
<feature type="compositionally biased region" description="Basic and acidic residues" evidence="1">
    <location>
        <begin position="394"/>
        <end position="418"/>
    </location>
</feature>
<dbReference type="PANTHER" id="PTHR13211:SF0">
    <property type="entry name" value="TELOMERASE CAJAL BODY PROTEIN 1"/>
    <property type="match status" value="1"/>
</dbReference>
<evidence type="ECO:0000256" key="1">
    <source>
        <dbReference type="SAM" id="MobiDB-lite"/>
    </source>
</evidence>